<comment type="caution">
    <text evidence="1">The sequence shown here is derived from an EMBL/GenBank/DDBJ whole genome shotgun (WGS) entry which is preliminary data.</text>
</comment>
<dbReference type="AlphaFoldDB" id="A0A7Y6IHH3"/>
<evidence type="ECO:0000313" key="1">
    <source>
        <dbReference type="EMBL" id="NUW38196.1"/>
    </source>
</evidence>
<name>A0A7Y6IHH3_9ACTN</name>
<proteinExistence type="predicted"/>
<organism evidence="1 2">
    <name type="scientific">Nonomuraea montanisoli</name>
    <dbReference type="NCBI Taxonomy" id="2741721"/>
    <lineage>
        <taxon>Bacteria</taxon>
        <taxon>Bacillati</taxon>
        <taxon>Actinomycetota</taxon>
        <taxon>Actinomycetes</taxon>
        <taxon>Streptosporangiales</taxon>
        <taxon>Streptosporangiaceae</taxon>
        <taxon>Nonomuraea</taxon>
    </lineage>
</organism>
<reference evidence="1 2" key="1">
    <citation type="submission" date="2020-06" db="EMBL/GenBank/DDBJ databases">
        <title>Nonomuraea sp. SMC257, a novel actinomycete isolated from soil.</title>
        <authorList>
            <person name="Chanama M."/>
        </authorList>
    </citation>
    <scope>NUCLEOTIDE SEQUENCE [LARGE SCALE GENOMIC DNA]</scope>
    <source>
        <strain evidence="1 2">SMC257</strain>
    </source>
</reference>
<keyword evidence="2" id="KW-1185">Reference proteome</keyword>
<dbReference type="RefSeq" id="WP_175595639.1">
    <property type="nucleotide sequence ID" value="NZ_JABWGN010000028.1"/>
</dbReference>
<dbReference type="EMBL" id="JABWGN010000028">
    <property type="protein sequence ID" value="NUW38196.1"/>
    <property type="molecule type" value="Genomic_DNA"/>
</dbReference>
<gene>
    <name evidence="1" type="ORF">HTZ77_43385</name>
</gene>
<accession>A0A7Y6IHH3</accession>
<sequence>MEMQGVTYSVSQINGLAGAMGELADRVQDVAGRYDTTSAATCTALSDDDYGRGYWQKNGPRLEAIGLGLRLLVQAAQREEGRLSLASFTYGQADPGH</sequence>
<protein>
    <submittedName>
        <fullName evidence="1">Uncharacterized protein</fullName>
    </submittedName>
</protein>
<evidence type="ECO:0000313" key="2">
    <source>
        <dbReference type="Proteomes" id="UP000586042"/>
    </source>
</evidence>
<dbReference type="Proteomes" id="UP000586042">
    <property type="component" value="Unassembled WGS sequence"/>
</dbReference>